<dbReference type="AlphaFoldDB" id="A0A2K4ZMA2"/>
<protein>
    <submittedName>
        <fullName evidence="1">Uncharacterized protein</fullName>
    </submittedName>
</protein>
<name>A0A2K4ZMA2_9FIRM</name>
<gene>
    <name evidence="1" type="ORF">AMURIS_04363</name>
</gene>
<dbReference type="RefSeq" id="WP_103241607.1">
    <property type="nucleotide sequence ID" value="NZ_JANJZD010000028.1"/>
</dbReference>
<evidence type="ECO:0000313" key="1">
    <source>
        <dbReference type="EMBL" id="SOY31619.1"/>
    </source>
</evidence>
<sequence>MEGYVKGIKQKIKKIIGLRNIIVIKRSLCYLKGFFLILEKEKIKLNENYIDGITELSQKGRNVFCGYYDVPIFDKKMKIFWCMLSGKRLGPDMIQQ</sequence>
<proteinExistence type="predicted"/>
<evidence type="ECO:0000313" key="2">
    <source>
        <dbReference type="Proteomes" id="UP000236311"/>
    </source>
</evidence>
<organism evidence="1 2">
    <name type="scientific">Acetatifactor muris</name>
    <dbReference type="NCBI Taxonomy" id="879566"/>
    <lineage>
        <taxon>Bacteria</taxon>
        <taxon>Bacillati</taxon>
        <taxon>Bacillota</taxon>
        <taxon>Clostridia</taxon>
        <taxon>Lachnospirales</taxon>
        <taxon>Lachnospiraceae</taxon>
        <taxon>Acetatifactor</taxon>
    </lineage>
</organism>
<keyword evidence="2" id="KW-1185">Reference proteome</keyword>
<dbReference type="Proteomes" id="UP000236311">
    <property type="component" value="Unassembled WGS sequence"/>
</dbReference>
<reference evidence="1 2" key="1">
    <citation type="submission" date="2018-01" db="EMBL/GenBank/DDBJ databases">
        <authorList>
            <person name="Gaut B.S."/>
            <person name="Morton B.R."/>
            <person name="Clegg M.T."/>
            <person name="Duvall M.R."/>
        </authorList>
    </citation>
    <scope>NUCLEOTIDE SEQUENCE [LARGE SCALE GENOMIC DNA]</scope>
    <source>
        <strain evidence="1">GP69</strain>
    </source>
</reference>
<accession>A0A2K4ZMA2</accession>
<dbReference type="EMBL" id="OFSM01000028">
    <property type="protein sequence ID" value="SOY31619.1"/>
    <property type="molecule type" value="Genomic_DNA"/>
</dbReference>